<dbReference type="EMBL" id="LMWY01000021">
    <property type="protein sequence ID" value="KUO03050.1"/>
    <property type="molecule type" value="Genomic_DNA"/>
</dbReference>
<feature type="domain" description="DUF2326" evidence="2">
    <location>
        <begin position="446"/>
        <end position="582"/>
    </location>
</feature>
<evidence type="ECO:0000313" key="5">
    <source>
        <dbReference type="Proteomes" id="UP000053429"/>
    </source>
</evidence>
<reference evidence="4 5" key="1">
    <citation type="submission" date="2015-10" db="EMBL/GenBank/DDBJ databases">
        <title>Draft genome sequence of Streptomyces caeruleatus NRRL B-24802, type strain for the species Streptomyces caeruleatus.</title>
        <authorList>
            <person name="Ruckert C."/>
            <person name="Winkler A."/>
            <person name="Kalinowski J."/>
            <person name="Kampfer P."/>
            <person name="Glaeser S."/>
        </authorList>
    </citation>
    <scope>NUCLEOTIDE SEQUENCE [LARGE SCALE GENOMIC DNA]</scope>
    <source>
        <strain evidence="4 5">NRRL B-24802</strain>
    </source>
</reference>
<dbReference type="Gene3D" id="3.40.50.300">
    <property type="entry name" value="P-loop containing nucleotide triphosphate hydrolases"/>
    <property type="match status" value="1"/>
</dbReference>
<feature type="coiled-coil region" evidence="1">
    <location>
        <begin position="225"/>
        <end position="275"/>
    </location>
</feature>
<keyword evidence="5" id="KW-1185">Reference proteome</keyword>
<gene>
    <name evidence="4" type="ORF">AQJ67_18415</name>
</gene>
<dbReference type="RefSeq" id="WP_062720097.1">
    <property type="nucleotide sequence ID" value="NZ_KQ948929.1"/>
</dbReference>
<dbReference type="OrthoDB" id="7314834at2"/>
<accession>A0A124I9N1</accession>
<dbReference type="AlphaFoldDB" id="A0A124I9N1"/>
<dbReference type="Pfam" id="PF10088">
    <property type="entry name" value="DUF2326"/>
    <property type="match status" value="1"/>
</dbReference>
<dbReference type="InterPro" id="IPR027417">
    <property type="entry name" value="P-loop_NTPase"/>
</dbReference>
<proteinExistence type="predicted"/>
<evidence type="ECO:0000313" key="4">
    <source>
        <dbReference type="EMBL" id="KUO03050.1"/>
    </source>
</evidence>
<dbReference type="Proteomes" id="UP000053429">
    <property type="component" value="Unassembled WGS sequence"/>
</dbReference>
<comment type="caution">
    <text evidence="4">The sequence shown here is derived from an EMBL/GenBank/DDBJ whole genome shotgun (WGS) entry which is preliminary data.</text>
</comment>
<dbReference type="InterPro" id="IPR046919">
    <property type="entry name" value="ABC-3C_CTD10"/>
</dbReference>
<evidence type="ECO:0000256" key="1">
    <source>
        <dbReference type="SAM" id="Coils"/>
    </source>
</evidence>
<dbReference type="Pfam" id="PF20275">
    <property type="entry name" value="CTD10"/>
    <property type="match status" value="1"/>
</dbReference>
<keyword evidence="1" id="KW-0175">Coiled coil</keyword>
<evidence type="ECO:0000259" key="2">
    <source>
        <dbReference type="Pfam" id="PF10088"/>
    </source>
</evidence>
<sequence length="588" mass="66113">MLRRLSADDERFKEVSFVEGLNLIVASTTASSADTDSRNSAGKSSLIELIHFLLGSRATNTTLAMNKALRHITFNLEMDWPGLSSSLGVRRSGQRAGFVTLNEDVTGTDDGAMFPRTGAVELPVERWTQLIERDLFDLRGDHPGVSGRVLLSFLARRISSHGFNEPTRTFSRQSAPEAASNLAYLLGLDWQLVDEYRQLAARKATRAQLKKAVDDPVWGRIVGSTADLRGQITLAEAQVERLRAQVADFQVVPEYERLKDRADQVSRRIKQLAQEDVIDQHNLEELQAAVTETTDVEVDYLEPVYRELGVVLNDQVRRRFEDVRTFHHSVVRNRRRFLEEEIAELTERLQSRRLERARLGEDQARLLRDLAEGGALEALTALQTALGRDEAALQALRHRFEAAQTLEASARQITAKSVELQQAVDTDLQERRRQTDEAILLFSHYAQRLYGEGREAYLAIEAGRNSLTITPRIDSDGSRGISNMVIFCFDLTLAVLAHRHGRGPDFLIHDSHLYDGVDDRQVAAALKLAAEVTVEENLQYIVTINTDSLGMAAQRGFDPEPYIRNPRLTDEHETGGLFGFRFKTAGKR</sequence>
<dbReference type="STRING" id="661399.AQJ67_18415"/>
<evidence type="ECO:0000259" key="3">
    <source>
        <dbReference type="Pfam" id="PF20275"/>
    </source>
</evidence>
<feature type="coiled-coil region" evidence="1">
    <location>
        <begin position="328"/>
        <end position="355"/>
    </location>
</feature>
<feature type="domain" description="ABC-three component systems C-terminal" evidence="3">
    <location>
        <begin position="281"/>
        <end position="407"/>
    </location>
</feature>
<name>A0A124I9N1_9ACTN</name>
<protein>
    <submittedName>
        <fullName evidence="4">Uncharacterized protein</fullName>
    </submittedName>
</protein>
<dbReference type="InterPro" id="IPR018760">
    <property type="entry name" value="DUF2326"/>
</dbReference>
<organism evidence="4 5">
    <name type="scientific">Streptomyces caeruleatus</name>
    <dbReference type="NCBI Taxonomy" id="661399"/>
    <lineage>
        <taxon>Bacteria</taxon>
        <taxon>Bacillati</taxon>
        <taxon>Actinomycetota</taxon>
        <taxon>Actinomycetes</taxon>
        <taxon>Kitasatosporales</taxon>
        <taxon>Streptomycetaceae</taxon>
        <taxon>Streptomyces</taxon>
    </lineage>
</organism>